<accession>A0AAD5BXS4</accession>
<feature type="non-terminal residue" evidence="2">
    <location>
        <position position="1"/>
    </location>
</feature>
<dbReference type="AlphaFoldDB" id="A0AAD5BXS4"/>
<organism evidence="2 3">
    <name type="scientific">Ambrosia artemisiifolia</name>
    <name type="common">Common ragweed</name>
    <dbReference type="NCBI Taxonomy" id="4212"/>
    <lineage>
        <taxon>Eukaryota</taxon>
        <taxon>Viridiplantae</taxon>
        <taxon>Streptophyta</taxon>
        <taxon>Embryophyta</taxon>
        <taxon>Tracheophyta</taxon>
        <taxon>Spermatophyta</taxon>
        <taxon>Magnoliopsida</taxon>
        <taxon>eudicotyledons</taxon>
        <taxon>Gunneridae</taxon>
        <taxon>Pentapetalae</taxon>
        <taxon>asterids</taxon>
        <taxon>campanulids</taxon>
        <taxon>Asterales</taxon>
        <taxon>Asteraceae</taxon>
        <taxon>Asteroideae</taxon>
        <taxon>Heliantheae alliance</taxon>
        <taxon>Heliantheae</taxon>
        <taxon>Ambrosia</taxon>
    </lineage>
</organism>
<comment type="caution">
    <text evidence="2">The sequence shown here is derived from an EMBL/GenBank/DDBJ whole genome shotgun (WGS) entry which is preliminary data.</text>
</comment>
<protein>
    <submittedName>
        <fullName evidence="2">Uncharacterized protein</fullName>
    </submittedName>
</protein>
<dbReference type="EMBL" id="JAMZMK010010453">
    <property type="protein sequence ID" value="KAI7731375.1"/>
    <property type="molecule type" value="Genomic_DNA"/>
</dbReference>
<dbReference type="Proteomes" id="UP001206925">
    <property type="component" value="Unassembled WGS sequence"/>
</dbReference>
<proteinExistence type="predicted"/>
<name>A0AAD5BXS4_AMBAR</name>
<feature type="transmembrane region" description="Helical" evidence="1">
    <location>
        <begin position="12"/>
        <end position="31"/>
    </location>
</feature>
<evidence type="ECO:0000256" key="1">
    <source>
        <dbReference type="SAM" id="Phobius"/>
    </source>
</evidence>
<evidence type="ECO:0000313" key="3">
    <source>
        <dbReference type="Proteomes" id="UP001206925"/>
    </source>
</evidence>
<sequence length="167" mass="19170">RCVHASRSTIYACFSSLFIYTNLVFISVFYYDTYTHTLSLSLRFEIWWNHQRRLPAITTVVITTSLLNRHLYSLSVVIYDCVGWRFGATSSTAVTNMSESSLLPTPFFLHQQVMVVAAHKIGRIPKRNYYVESSWHTCGSFRHISLKGTDNSSNHDGHAVGICKRFH</sequence>
<evidence type="ECO:0000313" key="2">
    <source>
        <dbReference type="EMBL" id="KAI7731375.1"/>
    </source>
</evidence>
<keyword evidence="3" id="KW-1185">Reference proteome</keyword>
<reference evidence="2" key="1">
    <citation type="submission" date="2022-06" db="EMBL/GenBank/DDBJ databases">
        <title>Uncovering the hologenomic basis of an extraordinary plant invasion.</title>
        <authorList>
            <person name="Bieker V.C."/>
            <person name="Martin M.D."/>
            <person name="Gilbert T."/>
            <person name="Hodgins K."/>
            <person name="Battlay P."/>
            <person name="Petersen B."/>
            <person name="Wilson J."/>
        </authorList>
    </citation>
    <scope>NUCLEOTIDE SEQUENCE</scope>
    <source>
        <strain evidence="2">AA19_3_7</strain>
        <tissue evidence="2">Leaf</tissue>
    </source>
</reference>
<keyword evidence="1" id="KW-0812">Transmembrane</keyword>
<gene>
    <name evidence="2" type="ORF">M8C21_011486</name>
</gene>
<keyword evidence="1" id="KW-1133">Transmembrane helix</keyword>
<keyword evidence="1" id="KW-0472">Membrane</keyword>